<dbReference type="AlphaFoldDB" id="A0A5R8Y656"/>
<accession>A0A5R8Y656</accession>
<reference evidence="2 3" key="1">
    <citation type="submission" date="2019-05" db="EMBL/GenBank/DDBJ databases">
        <title>Arcobacter sp. nov., isolated from sea sediment.</title>
        <authorList>
            <person name="Kim W."/>
        </authorList>
    </citation>
    <scope>NUCLEOTIDE SEQUENCE [LARGE SCALE GENOMIC DNA]</scope>
    <source>
        <strain evidence="2 3">CAU 1517</strain>
    </source>
</reference>
<dbReference type="EMBL" id="VANU01000001">
    <property type="protein sequence ID" value="TLP40982.1"/>
    <property type="molecule type" value="Genomic_DNA"/>
</dbReference>
<gene>
    <name evidence="2" type="ORF">FDK22_02905</name>
</gene>
<comment type="caution">
    <text evidence="2">The sequence shown here is derived from an EMBL/GenBank/DDBJ whole genome shotgun (WGS) entry which is preliminary data.</text>
</comment>
<dbReference type="OrthoDB" id="196738at2"/>
<dbReference type="RefSeq" id="WP_138151384.1">
    <property type="nucleotide sequence ID" value="NZ_VANU01000001.1"/>
</dbReference>
<dbReference type="InterPro" id="IPR025992">
    <property type="entry name" value="Haem-bd"/>
</dbReference>
<name>A0A5R8Y656_9BACT</name>
<sequence>MKRALLIIFSILIIMQFFQVDKENKEIDTTLEIKAPDNIMTMLKNACYDCHSNQTKWPWYSNIAPFSWAINTHVKDGRKALNFSTWEEYSLEEKNKKMKEVFRTAYASMPLSSYIRFHEEADLTREQRTQIRDWTGVKK</sequence>
<proteinExistence type="predicted"/>
<feature type="domain" description="Haem-binding" evidence="1">
    <location>
        <begin position="9"/>
        <end position="139"/>
    </location>
</feature>
<organism evidence="2 3">
    <name type="scientific">Arcobacter arenosus</name>
    <dbReference type="NCBI Taxonomy" id="2576037"/>
    <lineage>
        <taxon>Bacteria</taxon>
        <taxon>Pseudomonadati</taxon>
        <taxon>Campylobacterota</taxon>
        <taxon>Epsilonproteobacteria</taxon>
        <taxon>Campylobacterales</taxon>
        <taxon>Arcobacteraceae</taxon>
        <taxon>Arcobacter</taxon>
    </lineage>
</organism>
<keyword evidence="3" id="KW-1185">Reference proteome</keyword>
<dbReference type="SMART" id="SM01235">
    <property type="entry name" value="Haem_bd"/>
    <property type="match status" value="1"/>
</dbReference>
<evidence type="ECO:0000313" key="2">
    <source>
        <dbReference type="EMBL" id="TLP40982.1"/>
    </source>
</evidence>
<protein>
    <submittedName>
        <fullName evidence="2">Cytochrome C</fullName>
    </submittedName>
</protein>
<dbReference type="Proteomes" id="UP000308901">
    <property type="component" value="Unassembled WGS sequence"/>
</dbReference>
<evidence type="ECO:0000259" key="1">
    <source>
        <dbReference type="SMART" id="SM01235"/>
    </source>
</evidence>
<evidence type="ECO:0000313" key="3">
    <source>
        <dbReference type="Proteomes" id="UP000308901"/>
    </source>
</evidence>
<dbReference type="Pfam" id="PF14376">
    <property type="entry name" value="Haem_bd"/>
    <property type="match status" value="1"/>
</dbReference>